<evidence type="ECO:0000313" key="4">
    <source>
        <dbReference type="EMBL" id="KAI3853585.1"/>
    </source>
</evidence>
<dbReference type="PANTHER" id="PTHR11240:SF22">
    <property type="entry name" value="RIBONUCLEASE T2"/>
    <property type="match status" value="1"/>
</dbReference>
<evidence type="ECO:0000256" key="2">
    <source>
        <dbReference type="RuleBase" id="RU004328"/>
    </source>
</evidence>
<proteinExistence type="inferred from homology"/>
<comment type="caution">
    <text evidence="4">The sequence shown here is derived from an EMBL/GenBank/DDBJ whole genome shotgun (WGS) entry which is preliminary data.</text>
</comment>
<evidence type="ECO:0000256" key="1">
    <source>
        <dbReference type="ARBA" id="ARBA00007469"/>
    </source>
</evidence>
<gene>
    <name evidence="4" type="ORF">MKW98_025102</name>
</gene>
<dbReference type="Gene3D" id="3.90.730.10">
    <property type="entry name" value="Ribonuclease T2-like"/>
    <property type="match status" value="1"/>
</dbReference>
<organism evidence="4 5">
    <name type="scientific">Papaver atlanticum</name>
    <dbReference type="NCBI Taxonomy" id="357466"/>
    <lineage>
        <taxon>Eukaryota</taxon>
        <taxon>Viridiplantae</taxon>
        <taxon>Streptophyta</taxon>
        <taxon>Embryophyta</taxon>
        <taxon>Tracheophyta</taxon>
        <taxon>Spermatophyta</taxon>
        <taxon>Magnoliopsida</taxon>
        <taxon>Ranunculales</taxon>
        <taxon>Papaveraceae</taxon>
        <taxon>Papaveroideae</taxon>
        <taxon>Papaver</taxon>
    </lineage>
</organism>
<dbReference type="GO" id="GO:0005576">
    <property type="term" value="C:extracellular region"/>
    <property type="evidence" value="ECO:0007669"/>
    <property type="project" value="TreeGrafter"/>
</dbReference>
<keyword evidence="5" id="KW-1185">Reference proteome</keyword>
<feature type="signal peptide" evidence="3">
    <location>
        <begin position="1"/>
        <end position="24"/>
    </location>
</feature>
<dbReference type="GO" id="GO:0003723">
    <property type="term" value="F:RNA binding"/>
    <property type="evidence" value="ECO:0007669"/>
    <property type="project" value="InterPro"/>
</dbReference>
<dbReference type="Pfam" id="PF00445">
    <property type="entry name" value="Ribonuclease_T2"/>
    <property type="match status" value="1"/>
</dbReference>
<dbReference type="InterPro" id="IPR001568">
    <property type="entry name" value="RNase_T2-like"/>
</dbReference>
<evidence type="ECO:0000256" key="3">
    <source>
        <dbReference type="SAM" id="SignalP"/>
    </source>
</evidence>
<dbReference type="SUPFAM" id="SSF55895">
    <property type="entry name" value="Ribonuclease Rh-like"/>
    <property type="match status" value="1"/>
</dbReference>
<dbReference type="GO" id="GO:0033897">
    <property type="term" value="F:ribonuclease T2 activity"/>
    <property type="evidence" value="ECO:0007669"/>
    <property type="project" value="InterPro"/>
</dbReference>
<dbReference type="GO" id="GO:0006401">
    <property type="term" value="P:RNA catabolic process"/>
    <property type="evidence" value="ECO:0007669"/>
    <property type="project" value="TreeGrafter"/>
</dbReference>
<feature type="chain" id="PRO_5041974936" evidence="3">
    <location>
        <begin position="25"/>
        <end position="227"/>
    </location>
</feature>
<name>A0AAD4X7H2_9MAGN</name>
<dbReference type="EMBL" id="JAJJMB010015535">
    <property type="protein sequence ID" value="KAI3853585.1"/>
    <property type="molecule type" value="Genomic_DNA"/>
</dbReference>
<dbReference type="Proteomes" id="UP001202328">
    <property type="component" value="Unassembled WGS sequence"/>
</dbReference>
<keyword evidence="3" id="KW-0732">Signal</keyword>
<sequence>MKPSSFVPLLLLLLIFFLTSIVVSNSRVPAFNRYILALHFTKSLCNHQVYSKRDPKWNTNIPKEFTIHGCGTMIGNFNNTTPHGGMYQSWVDAHVIYTPAAYHFRKWEWDEHGQYTYLSILEYFKTTYDLFTDVGDVRELFKREGLILPSRYINLTDDTTSLECGIGAGPFLKCITNTFNEEFLWEVDLLFSRASLSILNHYRTDWDVPGARRLLVLGCNNEKDIMY</sequence>
<accession>A0AAD4X7H2</accession>
<dbReference type="PANTHER" id="PTHR11240">
    <property type="entry name" value="RIBONUCLEASE T2"/>
    <property type="match status" value="1"/>
</dbReference>
<dbReference type="AlphaFoldDB" id="A0AAD4X7H2"/>
<reference evidence="4" key="1">
    <citation type="submission" date="2022-04" db="EMBL/GenBank/DDBJ databases">
        <title>A functionally conserved STORR gene fusion in Papaver species that diverged 16.8 million years ago.</title>
        <authorList>
            <person name="Catania T."/>
        </authorList>
    </citation>
    <scope>NUCLEOTIDE SEQUENCE</scope>
    <source>
        <strain evidence="4">S-188037</strain>
    </source>
</reference>
<dbReference type="InterPro" id="IPR036430">
    <property type="entry name" value="RNase_T2-like_sf"/>
</dbReference>
<comment type="similarity">
    <text evidence="1 2">Belongs to the RNase T2 family.</text>
</comment>
<evidence type="ECO:0000313" key="5">
    <source>
        <dbReference type="Proteomes" id="UP001202328"/>
    </source>
</evidence>
<protein>
    <submittedName>
        <fullName evidence="4">Uncharacterized protein</fullName>
    </submittedName>
</protein>